<reference evidence="2" key="1">
    <citation type="journal article" date="2022" name="Int. J. Syst. Evol. Microbiol.">
        <title>Anaeromyxobacter oryzae sp. nov., Anaeromyxobacter diazotrophicus sp. nov. and Anaeromyxobacter paludicola sp. nov., isolated from paddy soils.</title>
        <authorList>
            <person name="Itoh H."/>
            <person name="Xu Z."/>
            <person name="Mise K."/>
            <person name="Masuda Y."/>
            <person name="Ushijima N."/>
            <person name="Hayakawa C."/>
            <person name="Shiratori Y."/>
            <person name="Senoo K."/>
        </authorList>
    </citation>
    <scope>NUCLEOTIDE SEQUENCE [LARGE SCALE GENOMIC DNA]</scope>
    <source>
        <strain evidence="2">Red630</strain>
    </source>
</reference>
<organism evidence="1 2">
    <name type="scientific">Anaeromyxobacter paludicola</name>
    <dbReference type="NCBI Taxonomy" id="2918171"/>
    <lineage>
        <taxon>Bacteria</taxon>
        <taxon>Pseudomonadati</taxon>
        <taxon>Myxococcota</taxon>
        <taxon>Myxococcia</taxon>
        <taxon>Myxococcales</taxon>
        <taxon>Cystobacterineae</taxon>
        <taxon>Anaeromyxobacteraceae</taxon>
        <taxon>Anaeromyxobacter</taxon>
    </lineage>
</organism>
<dbReference type="PANTHER" id="PTHR34472">
    <property type="entry name" value="SULFUR CARRIER PROTEIN THIS"/>
    <property type="match status" value="1"/>
</dbReference>
<dbReference type="InterPro" id="IPR012675">
    <property type="entry name" value="Beta-grasp_dom_sf"/>
</dbReference>
<dbReference type="Proteomes" id="UP001162734">
    <property type="component" value="Chromosome"/>
</dbReference>
<protein>
    <submittedName>
        <fullName evidence="1">Sulfur carrier protein ThiS</fullName>
    </submittedName>
</protein>
<dbReference type="SUPFAM" id="SSF54285">
    <property type="entry name" value="MoaD/ThiS"/>
    <property type="match status" value="1"/>
</dbReference>
<dbReference type="Pfam" id="PF02597">
    <property type="entry name" value="ThiS"/>
    <property type="match status" value="1"/>
</dbReference>
<evidence type="ECO:0000313" key="1">
    <source>
        <dbReference type="EMBL" id="BDG07100.1"/>
    </source>
</evidence>
<dbReference type="NCBIfam" id="TIGR01683">
    <property type="entry name" value="thiS"/>
    <property type="match status" value="1"/>
</dbReference>
<proteinExistence type="predicted"/>
<dbReference type="EMBL" id="AP025592">
    <property type="protein sequence ID" value="BDG07100.1"/>
    <property type="molecule type" value="Genomic_DNA"/>
</dbReference>
<dbReference type="PANTHER" id="PTHR34472:SF1">
    <property type="entry name" value="SULFUR CARRIER PROTEIN THIS"/>
    <property type="match status" value="1"/>
</dbReference>
<sequence length="69" mass="7403">MDRMQVKLNGEIRELPDGLTVTGLLAHLGIKAPRVAIEVNEAVVTKDRYESHKLSTGDSVEIVAFVGGG</sequence>
<name>A0ABN6N1K0_9BACT</name>
<dbReference type="Gene3D" id="3.10.20.30">
    <property type="match status" value="1"/>
</dbReference>
<dbReference type="InterPro" id="IPR016155">
    <property type="entry name" value="Mopterin_synth/thiamin_S_b"/>
</dbReference>
<evidence type="ECO:0000313" key="2">
    <source>
        <dbReference type="Proteomes" id="UP001162734"/>
    </source>
</evidence>
<keyword evidence="2" id="KW-1185">Reference proteome</keyword>
<dbReference type="InterPro" id="IPR010035">
    <property type="entry name" value="Thi_S"/>
</dbReference>
<gene>
    <name evidence="1" type="ORF">AMPC_02130</name>
</gene>
<dbReference type="InterPro" id="IPR003749">
    <property type="entry name" value="ThiS/MoaD-like"/>
</dbReference>
<dbReference type="CDD" id="cd00565">
    <property type="entry name" value="Ubl_ThiS"/>
    <property type="match status" value="1"/>
</dbReference>
<accession>A0ABN6N1K0</accession>